<gene>
    <name evidence="6" type="ORF">BCR43DRAFT_273468</name>
</gene>
<dbReference type="InterPro" id="IPR012677">
    <property type="entry name" value="Nucleotide-bd_a/b_plait_sf"/>
</dbReference>
<comment type="caution">
    <text evidence="6">The sequence shown here is derived from an EMBL/GenBank/DDBJ whole genome shotgun (WGS) entry which is preliminary data.</text>
</comment>
<sequence length="643" mass="70748">MSDDDDWDRTVFDADLKAILDAKLPVSASKITGLQSLALKHPKHHNYIVHCIVRFIETSPPDYRLAGLYVVDAISRAVQKMQRKGQEEGKPVEAEGYLRRFGVVLKDESLRGAFAKCSDHDKDKVRKTLGIWENGGVYSKSLVEYLKRSLLSAETSPPSDVKETVQTSKGAYHKLQSHAASPPADTAQLLANLRALTESGQLPQLTGISTAASPPPEAVSVEQPSTPGLPPVLARLFGSGASVSPQQAGTGASATTAGATTATPPPTQYAPSQPFPMSPTGMAFQPPPAQQAPPPFMQGQPPYAPFPLGGGRPPMGSRPPMGNVPPMGRPPMPPMPPSMHNRPPPLGPLGMRPPTANYHARPNAPYDEWNPRDGRRPYSRDRSMSPPPRHDTRRRDRPSRWRDDDEQRRPARSISPQHDRRSHDHRPPPPFRGGDRGAFAKPTHDPTIPAGTIRVLTRTLFVGPLPESFRQEDVRNHFSQFGEICSIILSRKGKSNRPNAFIKFRLRSSTEAAKEESANLHLQGGRVKVNWAYGFGPKKLFNYDRGDSIIPLSSLTPSDEASLVSAPLGGFQGAPLRDQMTVEEPEVDYRPDWVKEQNIHAQPQPNRGPPRDMPFRPPPTQPVQNFQPSFASNNHHYPSHPFS</sequence>
<dbReference type="AlphaFoldDB" id="A0A1X2HC26"/>
<feature type="compositionally biased region" description="Low complexity" evidence="3">
    <location>
        <begin position="245"/>
        <end position="262"/>
    </location>
</feature>
<evidence type="ECO:0000313" key="6">
    <source>
        <dbReference type="EMBL" id="ORY96355.1"/>
    </source>
</evidence>
<keyword evidence="7" id="KW-1185">Reference proteome</keyword>
<feature type="compositionally biased region" description="Pro residues" evidence="3">
    <location>
        <begin position="327"/>
        <end position="347"/>
    </location>
</feature>
<dbReference type="SUPFAM" id="SSF48464">
    <property type="entry name" value="ENTH/VHS domain"/>
    <property type="match status" value="1"/>
</dbReference>
<feature type="compositionally biased region" description="Pro residues" evidence="3">
    <location>
        <begin position="285"/>
        <end position="296"/>
    </location>
</feature>
<dbReference type="SMART" id="SM00360">
    <property type="entry name" value="RRM"/>
    <property type="match status" value="1"/>
</dbReference>
<reference evidence="6 7" key="1">
    <citation type="submission" date="2016-07" db="EMBL/GenBank/DDBJ databases">
        <title>Pervasive Adenine N6-methylation of Active Genes in Fungi.</title>
        <authorList>
            <consortium name="DOE Joint Genome Institute"/>
            <person name="Mondo S.J."/>
            <person name="Dannebaum R.O."/>
            <person name="Kuo R.C."/>
            <person name="Labutti K."/>
            <person name="Haridas S."/>
            <person name="Kuo A."/>
            <person name="Salamov A."/>
            <person name="Ahrendt S.R."/>
            <person name="Lipzen A."/>
            <person name="Sullivan W."/>
            <person name="Andreopoulos W.B."/>
            <person name="Clum A."/>
            <person name="Lindquist E."/>
            <person name="Daum C."/>
            <person name="Ramamoorthy G.K."/>
            <person name="Gryganskyi A."/>
            <person name="Culley D."/>
            <person name="Magnuson J.K."/>
            <person name="James T.Y."/>
            <person name="O'Malley M.A."/>
            <person name="Stajich J.E."/>
            <person name="Spatafora J.W."/>
            <person name="Visel A."/>
            <person name="Grigoriev I.V."/>
        </authorList>
    </citation>
    <scope>NUCLEOTIDE SEQUENCE [LARGE SCALE GENOMIC DNA]</scope>
    <source>
        <strain evidence="6 7">NRRL 2496</strain>
    </source>
</reference>
<dbReference type="OMA" id="GIVQTCI"/>
<dbReference type="Pfam" id="PF00076">
    <property type="entry name" value="RRM_1"/>
    <property type="match status" value="1"/>
</dbReference>
<accession>A0A1X2HC26</accession>
<name>A0A1X2HC26_SYNRA</name>
<feature type="domain" description="RRM" evidence="4">
    <location>
        <begin position="458"/>
        <end position="534"/>
    </location>
</feature>
<evidence type="ECO:0000256" key="3">
    <source>
        <dbReference type="SAM" id="MobiDB-lite"/>
    </source>
</evidence>
<feature type="compositionally biased region" description="Low complexity" evidence="3">
    <location>
        <begin position="314"/>
        <end position="326"/>
    </location>
</feature>
<dbReference type="Pfam" id="PF21380">
    <property type="entry name" value="Nrd1-Seb1_dom2"/>
    <property type="match status" value="1"/>
</dbReference>
<evidence type="ECO:0000256" key="1">
    <source>
        <dbReference type="ARBA" id="ARBA00022884"/>
    </source>
</evidence>
<feature type="region of interest" description="Disordered" evidence="3">
    <location>
        <begin position="591"/>
        <end position="643"/>
    </location>
</feature>
<feature type="compositionally biased region" description="Pro residues" evidence="3">
    <location>
        <begin position="263"/>
        <end position="277"/>
    </location>
</feature>
<proteinExistence type="predicted"/>
<dbReference type="PROSITE" id="PS50102">
    <property type="entry name" value="RRM"/>
    <property type="match status" value="1"/>
</dbReference>
<dbReference type="InterPro" id="IPR048892">
    <property type="entry name" value="Nrd1_Seb1_dom2"/>
</dbReference>
<dbReference type="EMBL" id="MCGN01000005">
    <property type="protein sequence ID" value="ORY96355.1"/>
    <property type="molecule type" value="Genomic_DNA"/>
</dbReference>
<evidence type="ECO:0000259" key="5">
    <source>
        <dbReference type="PROSITE" id="PS51391"/>
    </source>
</evidence>
<dbReference type="FunCoup" id="A0A1X2HC26">
    <property type="interactions" value="65"/>
</dbReference>
<dbReference type="Gene3D" id="1.25.40.90">
    <property type="match status" value="1"/>
</dbReference>
<feature type="compositionally biased region" description="Polar residues" evidence="3">
    <location>
        <begin position="623"/>
        <end position="643"/>
    </location>
</feature>
<dbReference type="InterPro" id="IPR035979">
    <property type="entry name" value="RBD_domain_sf"/>
</dbReference>
<feature type="region of interest" description="Disordered" evidence="3">
    <location>
        <begin position="206"/>
        <end position="229"/>
    </location>
</feature>
<dbReference type="Proteomes" id="UP000242180">
    <property type="component" value="Unassembled WGS sequence"/>
</dbReference>
<evidence type="ECO:0000256" key="2">
    <source>
        <dbReference type="PROSITE-ProRule" id="PRU00176"/>
    </source>
</evidence>
<dbReference type="InterPro" id="IPR050886">
    <property type="entry name" value="RNA-binding_reg"/>
</dbReference>
<dbReference type="InterPro" id="IPR008942">
    <property type="entry name" value="ENTH_VHS"/>
</dbReference>
<feature type="compositionally biased region" description="Basic and acidic residues" evidence="3">
    <location>
        <begin position="417"/>
        <end position="427"/>
    </location>
</feature>
<dbReference type="STRING" id="13706.A0A1X2HC26"/>
<dbReference type="InParanoid" id="A0A1X2HC26"/>
<dbReference type="InterPro" id="IPR006569">
    <property type="entry name" value="CID_dom"/>
</dbReference>
<protein>
    <submittedName>
        <fullName evidence="6">Uncharacterized protein</fullName>
    </submittedName>
</protein>
<keyword evidence="1 2" id="KW-0694">RNA-binding</keyword>
<dbReference type="Pfam" id="PF04818">
    <property type="entry name" value="CID"/>
    <property type="match status" value="1"/>
</dbReference>
<feature type="domain" description="CID" evidence="5">
    <location>
        <begin position="4"/>
        <end position="154"/>
    </location>
</feature>
<dbReference type="Gene3D" id="3.30.70.330">
    <property type="match status" value="1"/>
</dbReference>
<dbReference type="InterPro" id="IPR000504">
    <property type="entry name" value="RRM_dom"/>
</dbReference>
<dbReference type="OrthoDB" id="79367at2759"/>
<evidence type="ECO:0000259" key="4">
    <source>
        <dbReference type="PROSITE" id="PS50102"/>
    </source>
</evidence>
<evidence type="ECO:0000313" key="7">
    <source>
        <dbReference type="Proteomes" id="UP000242180"/>
    </source>
</evidence>
<feature type="region of interest" description="Disordered" evidence="3">
    <location>
        <begin position="241"/>
        <end position="451"/>
    </location>
</feature>
<feature type="compositionally biased region" description="Basic and acidic residues" evidence="3">
    <location>
        <begin position="369"/>
        <end position="409"/>
    </location>
</feature>
<dbReference type="SMART" id="SM00582">
    <property type="entry name" value="RPR"/>
    <property type="match status" value="1"/>
</dbReference>
<dbReference type="SUPFAM" id="SSF54928">
    <property type="entry name" value="RNA-binding domain, RBD"/>
    <property type="match status" value="1"/>
</dbReference>
<organism evidence="6 7">
    <name type="scientific">Syncephalastrum racemosum</name>
    <name type="common">Filamentous fungus</name>
    <dbReference type="NCBI Taxonomy" id="13706"/>
    <lineage>
        <taxon>Eukaryota</taxon>
        <taxon>Fungi</taxon>
        <taxon>Fungi incertae sedis</taxon>
        <taxon>Mucoromycota</taxon>
        <taxon>Mucoromycotina</taxon>
        <taxon>Mucoromycetes</taxon>
        <taxon>Mucorales</taxon>
        <taxon>Syncephalastraceae</taxon>
        <taxon>Syncephalastrum</taxon>
    </lineage>
</organism>
<dbReference type="PROSITE" id="PS51391">
    <property type="entry name" value="CID"/>
    <property type="match status" value="1"/>
</dbReference>
<dbReference type="PANTHER" id="PTHR48024:SF56">
    <property type="entry name" value="HETEROGENEOUS NUCLEAR RIBONUCLEOPROTEIN A0"/>
    <property type="match status" value="1"/>
</dbReference>
<dbReference type="PANTHER" id="PTHR48024">
    <property type="entry name" value="GEO13361P1-RELATED"/>
    <property type="match status" value="1"/>
</dbReference>
<dbReference type="GO" id="GO:0003723">
    <property type="term" value="F:RNA binding"/>
    <property type="evidence" value="ECO:0007669"/>
    <property type="project" value="UniProtKB-UniRule"/>
</dbReference>